<comment type="caution">
    <text evidence="2">The sequence shown here is derived from an EMBL/GenBank/DDBJ whole genome shotgun (WGS) entry which is preliminary data.</text>
</comment>
<dbReference type="CDD" id="cd11616">
    <property type="entry name" value="SAF_DH_OX_like"/>
    <property type="match status" value="1"/>
</dbReference>
<sequence>MIIIDEQLNILEKKHAPIRVGLVGAGFAARGFALQLARGVAGMRLAVIANRTLTHAREAYTEAGYTKNIAEVTTPEELQTAVRGEQAVITSNPDLLCSSPDIDVVVEATGEVEFGARVITKAIENKKHVVLINAELDATIGPLLKKKADGAGVVYTQMDGDQPAVLMNLYRRVAFLGCKPVLAGNIKSLLDHYRTPETQKEFAEKSFQRPKMITSFADGTKIAMEMATVANATGFRVGRRGMYGPTAKHPNDAIDLFSHDEMLNGGLVDYILGAEPSFGVFVIGYNDNPLFQRYMKVYKMGDGPFYVFYTPFHLSPLETPATVARAVLFKDAALAPKGGPVADVIAVAKRDIKTGEILDGIGGFTCYGLIDNYKTAREKRFLPMGLTDGCKAKRDIKKDEPISFNDVEMPEDSIACALWQEQEKIFT</sequence>
<gene>
    <name evidence="2" type="ORF">COU47_04350</name>
</gene>
<dbReference type="GO" id="GO:0016491">
    <property type="term" value="F:oxidoreductase activity"/>
    <property type="evidence" value="ECO:0007669"/>
    <property type="project" value="InterPro"/>
</dbReference>
<dbReference type="PANTHER" id="PTHR37850">
    <property type="entry name" value="STRU PROTEIN"/>
    <property type="match status" value="1"/>
</dbReference>
<accession>A0A2H0TEA4</accession>
<dbReference type="Gene3D" id="3.40.50.720">
    <property type="entry name" value="NAD(P)-binding Rossmann-like Domain"/>
    <property type="match status" value="1"/>
</dbReference>
<dbReference type="Pfam" id="PF08666">
    <property type="entry name" value="SAF"/>
    <property type="match status" value="1"/>
</dbReference>
<feature type="domain" description="SAF" evidence="1">
    <location>
        <begin position="343"/>
        <end position="408"/>
    </location>
</feature>
<reference evidence="3" key="1">
    <citation type="submission" date="2017-09" db="EMBL/GenBank/DDBJ databases">
        <title>Depth-based differentiation of microbial function through sediment-hosted aquifers and enrichment of novel symbionts in the deep terrestrial subsurface.</title>
        <authorList>
            <person name="Probst A.J."/>
            <person name="Ladd B."/>
            <person name="Jarett J.K."/>
            <person name="Geller-Mcgrath D.E."/>
            <person name="Sieber C.M.K."/>
            <person name="Emerson J.B."/>
            <person name="Anantharaman K."/>
            <person name="Thomas B.C."/>
            <person name="Malmstrom R."/>
            <person name="Stieglmeier M."/>
            <person name="Klingl A."/>
            <person name="Woyke T."/>
            <person name="Ryan C.M."/>
            <person name="Banfield J.F."/>
        </authorList>
    </citation>
    <scope>NUCLEOTIDE SEQUENCE [LARGE SCALE GENOMIC DNA]</scope>
</reference>
<dbReference type="InterPro" id="IPR013974">
    <property type="entry name" value="SAF"/>
</dbReference>
<dbReference type="Pfam" id="PF21135">
    <property type="entry name" value="DRL_cat"/>
    <property type="match status" value="1"/>
</dbReference>
<name>A0A2H0TEA4_9BACT</name>
<protein>
    <submittedName>
        <fullName evidence="2">NAD(P)-dependent oxidoreductase</fullName>
    </submittedName>
</protein>
<organism evidence="2 3">
    <name type="scientific">Candidatus Niyogibacteria bacterium CG10_big_fil_rev_8_21_14_0_10_46_36</name>
    <dbReference type="NCBI Taxonomy" id="1974726"/>
    <lineage>
        <taxon>Bacteria</taxon>
        <taxon>Candidatus Niyogiibacteriota</taxon>
    </lineage>
</organism>
<dbReference type="InterPro" id="IPR005106">
    <property type="entry name" value="Asp/hSer_DH_NAD-bd"/>
</dbReference>
<proteinExistence type="predicted"/>
<evidence type="ECO:0000313" key="2">
    <source>
        <dbReference type="EMBL" id="PIR69294.1"/>
    </source>
</evidence>
<dbReference type="Proteomes" id="UP000231503">
    <property type="component" value="Unassembled WGS sequence"/>
</dbReference>
<dbReference type="EMBL" id="PFCO01000009">
    <property type="protein sequence ID" value="PIR69294.1"/>
    <property type="molecule type" value="Genomic_DNA"/>
</dbReference>
<evidence type="ECO:0000259" key="1">
    <source>
        <dbReference type="SMART" id="SM00858"/>
    </source>
</evidence>
<dbReference type="Pfam" id="PF03447">
    <property type="entry name" value="NAD_binding_3"/>
    <property type="match status" value="1"/>
</dbReference>
<dbReference type="SUPFAM" id="SSF51735">
    <property type="entry name" value="NAD(P)-binding Rossmann-fold domains"/>
    <property type="match status" value="1"/>
</dbReference>
<dbReference type="PANTHER" id="PTHR37850:SF1">
    <property type="entry name" value="SAF DOMAIN PROTEIN"/>
    <property type="match status" value="1"/>
</dbReference>
<dbReference type="InterPro" id="IPR048423">
    <property type="entry name" value="DRL_cat"/>
</dbReference>
<dbReference type="SMART" id="SM00858">
    <property type="entry name" value="SAF"/>
    <property type="match status" value="1"/>
</dbReference>
<dbReference type="GO" id="GO:0050661">
    <property type="term" value="F:NADP binding"/>
    <property type="evidence" value="ECO:0007669"/>
    <property type="project" value="InterPro"/>
</dbReference>
<evidence type="ECO:0000313" key="3">
    <source>
        <dbReference type="Proteomes" id="UP000231503"/>
    </source>
</evidence>
<dbReference type="AlphaFoldDB" id="A0A2H0TEA4"/>
<dbReference type="InterPro" id="IPR036291">
    <property type="entry name" value="NAD(P)-bd_dom_sf"/>
</dbReference>